<gene>
    <name evidence="2" type="ORF">CVLEPA_LOCUS15035</name>
</gene>
<comment type="caution">
    <text evidence="2">The sequence shown here is derived from an EMBL/GenBank/DDBJ whole genome shotgun (WGS) entry which is preliminary data.</text>
</comment>
<keyword evidence="3" id="KW-1185">Reference proteome</keyword>
<sequence>MVHCTASVVNPKVFDNDTEKYCARCVKHLTEYNLSYSYSTVTSTEQKHKNADALSRRPNEGTQLNLPYKLYDQRVATSLEDSKQSVNKIDLRSNFRFLPQEVRKLQEPDAEIAPAFGWIQLGKIPSYKHVKNLSRLCFWRGPFRVEENLQQRSYTSFTCRFIGAPTGGVMKTSVIHELQTRLKIAEKTVRETLRTQQTKMADLYNQRQRGVPIEVGKELWLKDRVVPPGEYPDVATGESESTSFNTSATEQPSSNQALEDSTGGQLWITEEGNNETIETNQAALEDYHPIPNGTTQAICKNKSLQP</sequence>
<feature type="compositionally biased region" description="Polar residues" evidence="1">
    <location>
        <begin position="292"/>
        <end position="306"/>
    </location>
</feature>
<protein>
    <submittedName>
        <fullName evidence="2">Uncharacterized protein</fullName>
    </submittedName>
</protein>
<dbReference type="Proteomes" id="UP001642483">
    <property type="component" value="Unassembled WGS sequence"/>
</dbReference>
<organism evidence="2 3">
    <name type="scientific">Clavelina lepadiformis</name>
    <name type="common">Light-bulb sea squirt</name>
    <name type="synonym">Ascidia lepadiformis</name>
    <dbReference type="NCBI Taxonomy" id="159417"/>
    <lineage>
        <taxon>Eukaryota</taxon>
        <taxon>Metazoa</taxon>
        <taxon>Chordata</taxon>
        <taxon>Tunicata</taxon>
        <taxon>Ascidiacea</taxon>
        <taxon>Aplousobranchia</taxon>
        <taxon>Clavelinidae</taxon>
        <taxon>Clavelina</taxon>
    </lineage>
</organism>
<dbReference type="EMBL" id="CAWYQH010000097">
    <property type="protein sequence ID" value="CAK8684031.1"/>
    <property type="molecule type" value="Genomic_DNA"/>
</dbReference>
<feature type="region of interest" description="Disordered" evidence="1">
    <location>
        <begin position="230"/>
        <end position="274"/>
    </location>
</feature>
<proteinExistence type="predicted"/>
<evidence type="ECO:0000313" key="3">
    <source>
        <dbReference type="Proteomes" id="UP001642483"/>
    </source>
</evidence>
<accession>A0ABP0FZQ3</accession>
<name>A0ABP0FZQ3_CLALP</name>
<evidence type="ECO:0000256" key="1">
    <source>
        <dbReference type="SAM" id="MobiDB-lite"/>
    </source>
</evidence>
<feature type="region of interest" description="Disordered" evidence="1">
    <location>
        <begin position="286"/>
        <end position="306"/>
    </location>
</feature>
<reference evidence="2 3" key="1">
    <citation type="submission" date="2024-02" db="EMBL/GenBank/DDBJ databases">
        <authorList>
            <person name="Daric V."/>
            <person name="Darras S."/>
        </authorList>
    </citation>
    <scope>NUCLEOTIDE SEQUENCE [LARGE SCALE GENOMIC DNA]</scope>
</reference>
<feature type="compositionally biased region" description="Polar residues" evidence="1">
    <location>
        <begin position="238"/>
        <end position="264"/>
    </location>
</feature>
<evidence type="ECO:0000313" key="2">
    <source>
        <dbReference type="EMBL" id="CAK8684031.1"/>
    </source>
</evidence>